<proteinExistence type="predicted"/>
<dbReference type="RefSeq" id="WP_402877358.1">
    <property type="nucleotide sequence ID" value="NZ_JBIYSL010000005.1"/>
</dbReference>
<evidence type="ECO:0000313" key="4">
    <source>
        <dbReference type="Proteomes" id="UP001618531"/>
    </source>
</evidence>
<feature type="compositionally biased region" description="Acidic residues" evidence="1">
    <location>
        <begin position="327"/>
        <end position="344"/>
    </location>
</feature>
<feature type="domain" description="YqbQ/XkdQ" evidence="2">
    <location>
        <begin position="20"/>
        <end position="321"/>
    </location>
</feature>
<dbReference type="InterPro" id="IPR056937">
    <property type="entry name" value="YqbQ/XkdQ"/>
</dbReference>
<evidence type="ECO:0000256" key="1">
    <source>
        <dbReference type="SAM" id="MobiDB-lite"/>
    </source>
</evidence>
<reference evidence="3 4" key="1">
    <citation type="submission" date="2024-11" db="EMBL/GenBank/DDBJ databases">
        <title>Identification and Characterization of a Novel Fosfomycin Bacillithiol Transferase FosB8 in Paenibacillus illinoisensis.</title>
        <authorList>
            <person name="Lu W."/>
        </authorList>
    </citation>
    <scope>NUCLEOTIDE SEQUENCE [LARGE SCALE GENOMIC DNA]</scope>
    <source>
        <strain evidence="3 4">WP77</strain>
    </source>
</reference>
<dbReference type="SUPFAM" id="SSF69279">
    <property type="entry name" value="Phage tail proteins"/>
    <property type="match status" value="1"/>
</dbReference>
<organism evidence="3 4">
    <name type="scientific">Paenibacillus illinoisensis</name>
    <dbReference type="NCBI Taxonomy" id="59845"/>
    <lineage>
        <taxon>Bacteria</taxon>
        <taxon>Bacillati</taxon>
        <taxon>Bacillota</taxon>
        <taxon>Bacilli</taxon>
        <taxon>Bacillales</taxon>
        <taxon>Paenibacillaceae</taxon>
        <taxon>Paenibacillus</taxon>
    </lineage>
</organism>
<comment type="caution">
    <text evidence="3">The sequence shown here is derived from an EMBL/GenBank/DDBJ whole genome shotgun (WGS) entry which is preliminary data.</text>
</comment>
<evidence type="ECO:0000313" key="3">
    <source>
        <dbReference type="EMBL" id="MFK0524746.1"/>
    </source>
</evidence>
<dbReference type="Proteomes" id="UP001618531">
    <property type="component" value="Unassembled WGS sequence"/>
</dbReference>
<dbReference type="Pfam" id="PF24032">
    <property type="entry name" value="YQBQ"/>
    <property type="match status" value="1"/>
</dbReference>
<keyword evidence="4" id="KW-1185">Reference proteome</keyword>
<feature type="region of interest" description="Disordered" evidence="1">
    <location>
        <begin position="327"/>
        <end position="376"/>
    </location>
</feature>
<feature type="compositionally biased region" description="Basic and acidic residues" evidence="1">
    <location>
        <begin position="355"/>
        <end position="376"/>
    </location>
</feature>
<evidence type="ECO:0000259" key="2">
    <source>
        <dbReference type="Pfam" id="PF24032"/>
    </source>
</evidence>
<sequence>MMELFVVRSGGTYQLPVQDVEWSGAKLQAPRTLAATILSTTRGMHRKQPVDVGDQLLFRWKGEELFRGTIFTKERTKSGSLALTAYDDLVYLTKSEDKYVFTGKTLGEIVRRICADFGIPIGTIAATPHKLTRIMQGTLFDIILTAISLTYKHTRVKYYLYSDKGKLHLTKRVDLARKWVIEDGSNLVDYAFSQSIEDTYTQVKLTSTTSAEGKDGKEVTSTHIAKVDNPTTKKRYGTLQYYEEVSDELNKAQLMQRATSMMMEKGKMGESFSIDALGISNVISGSAIYVIAKELGVNRAFYVDEDSHTFHGNEHMMSLTLTKTDDLPDIDVTVEPDEPDEPAEDKDKSKKKSSEKKSKEEEDKEFAEQLRKEILG</sequence>
<name>A0ABW8HYI2_9BACL</name>
<gene>
    <name evidence="3" type="ORF">ACINKY_21330</name>
</gene>
<dbReference type="EMBL" id="JBIYSL010000005">
    <property type="protein sequence ID" value="MFK0524746.1"/>
    <property type="molecule type" value="Genomic_DNA"/>
</dbReference>
<accession>A0ABW8HYI2</accession>
<protein>
    <submittedName>
        <fullName evidence="3">Phage portal protein</fullName>
    </submittedName>
</protein>